<evidence type="ECO:0000256" key="3">
    <source>
        <dbReference type="ARBA" id="ARBA00022679"/>
    </source>
</evidence>
<dbReference type="CDD" id="cd03784">
    <property type="entry name" value="GT1_Gtf-like"/>
    <property type="match status" value="1"/>
</dbReference>
<dbReference type="Pfam" id="PF06722">
    <property type="entry name" value="EryCIII-like_C"/>
    <property type="match status" value="1"/>
</dbReference>
<name>A0A7W7QDG0_9PSEU</name>
<dbReference type="Gene3D" id="3.40.50.2000">
    <property type="entry name" value="Glycogen Phosphorylase B"/>
    <property type="match status" value="2"/>
</dbReference>
<evidence type="ECO:0000313" key="7">
    <source>
        <dbReference type="Proteomes" id="UP000520767"/>
    </source>
</evidence>
<dbReference type="GO" id="GO:0008194">
    <property type="term" value="F:UDP-glycosyltransferase activity"/>
    <property type="evidence" value="ECO:0007669"/>
    <property type="project" value="InterPro"/>
</dbReference>
<evidence type="ECO:0008006" key="8">
    <source>
        <dbReference type="Google" id="ProtNLM"/>
    </source>
</evidence>
<dbReference type="InterPro" id="IPR048284">
    <property type="entry name" value="EryCIII-like_N"/>
</dbReference>
<evidence type="ECO:0000313" key="6">
    <source>
        <dbReference type="EMBL" id="MBB4911545.1"/>
    </source>
</evidence>
<gene>
    <name evidence="6" type="ORF">FHR82_007815</name>
</gene>
<dbReference type="EMBL" id="JACHJQ010000010">
    <property type="protein sequence ID" value="MBB4911545.1"/>
    <property type="molecule type" value="Genomic_DNA"/>
</dbReference>
<evidence type="ECO:0000256" key="2">
    <source>
        <dbReference type="ARBA" id="ARBA00022676"/>
    </source>
</evidence>
<dbReference type="InterPro" id="IPR010610">
    <property type="entry name" value="EryCIII-like_C"/>
</dbReference>
<protein>
    <recommendedName>
        <fullName evidence="8">UDP:flavonoid glycosyltransferase YjiC (YdhE family)</fullName>
    </recommendedName>
</protein>
<dbReference type="InterPro" id="IPR050426">
    <property type="entry name" value="Glycosyltransferase_28"/>
</dbReference>
<dbReference type="PANTHER" id="PTHR48050">
    <property type="entry name" value="STEROL 3-BETA-GLUCOSYLTRANSFERASE"/>
    <property type="match status" value="1"/>
</dbReference>
<dbReference type="PANTHER" id="PTHR48050:SF13">
    <property type="entry name" value="STEROL 3-BETA-GLUCOSYLTRANSFERASE UGT80A2"/>
    <property type="match status" value="1"/>
</dbReference>
<sequence length="420" mass="44663">MRVLFVVSSWSGHYFPLVPLGWALRGAGHDVRVLCTEADVGPIARSGLHPVPALTGIDMHRQGRLSNVLAAYTGNWPYPEPPPHPDTCEPFDRATFDLDAAWQEIQATMSDSSRRSVAAAREYARAWRPDLVVHDLLSCEGPLAAHAVGVPSVLHLWGPTGTEDTLESVGGYGTDQSFDHLPAAAVFEGSLGAEAAATIEEQLGYVLDPCPPQLAPNTKGTRVPVRYVPYNGAGAVPHELLTPTDRKRVCVVWGRSAAATFGQTVNRIQEAVAAAVELDAEVFLLASEQDAGTGELPDSVHRLVEMPLNLVLPHCDAVVHYVGAGVLMTATAIGVPQLMLPLCAHAEERLAARVVDHGSGLSIRNYEADVPAIREGLSRLLTEPSFAAAARTLATEVAAMPPPSAVVPLLEELAAGARIE</sequence>
<dbReference type="SUPFAM" id="SSF53756">
    <property type="entry name" value="UDP-Glycosyltransferase/glycogen phosphorylase"/>
    <property type="match status" value="1"/>
</dbReference>
<comment type="caution">
    <text evidence="6">The sequence shown here is derived from an EMBL/GenBank/DDBJ whole genome shotgun (WGS) entry which is preliminary data.</text>
</comment>
<keyword evidence="2" id="KW-0328">Glycosyltransferase</keyword>
<keyword evidence="3" id="KW-0808">Transferase</keyword>
<feature type="domain" description="Erythromycin biosynthesis protein CIII-like N-terminal" evidence="5">
    <location>
        <begin position="113"/>
        <end position="254"/>
    </location>
</feature>
<evidence type="ECO:0000259" key="4">
    <source>
        <dbReference type="Pfam" id="PF06722"/>
    </source>
</evidence>
<dbReference type="GO" id="GO:0017000">
    <property type="term" value="P:antibiotic biosynthetic process"/>
    <property type="evidence" value="ECO:0007669"/>
    <property type="project" value="UniProtKB-ARBA"/>
</dbReference>
<evidence type="ECO:0000259" key="5">
    <source>
        <dbReference type="Pfam" id="PF21036"/>
    </source>
</evidence>
<reference evidence="6 7" key="1">
    <citation type="submission" date="2020-08" db="EMBL/GenBank/DDBJ databases">
        <title>Genomic Encyclopedia of Type Strains, Phase III (KMG-III): the genomes of soil and plant-associated and newly described type strains.</title>
        <authorList>
            <person name="Whitman W."/>
        </authorList>
    </citation>
    <scope>NUCLEOTIDE SEQUENCE [LARGE SCALE GENOMIC DNA]</scope>
    <source>
        <strain evidence="6 7">CECT 8960</strain>
    </source>
</reference>
<comment type="similarity">
    <text evidence="1">Belongs to the glycosyltransferase 28 family.</text>
</comment>
<proteinExistence type="inferred from homology"/>
<dbReference type="InterPro" id="IPR002213">
    <property type="entry name" value="UDP_glucos_trans"/>
</dbReference>
<dbReference type="Proteomes" id="UP000520767">
    <property type="component" value="Unassembled WGS sequence"/>
</dbReference>
<evidence type="ECO:0000256" key="1">
    <source>
        <dbReference type="ARBA" id="ARBA00006962"/>
    </source>
</evidence>
<dbReference type="Pfam" id="PF21036">
    <property type="entry name" value="EryCIII-like_N"/>
    <property type="match status" value="1"/>
</dbReference>
<dbReference type="AlphaFoldDB" id="A0A7W7QDG0"/>
<organism evidence="6 7">
    <name type="scientific">Actinophytocola algeriensis</name>
    <dbReference type="NCBI Taxonomy" id="1768010"/>
    <lineage>
        <taxon>Bacteria</taxon>
        <taxon>Bacillati</taxon>
        <taxon>Actinomycetota</taxon>
        <taxon>Actinomycetes</taxon>
        <taxon>Pseudonocardiales</taxon>
        <taxon>Pseudonocardiaceae</taxon>
    </lineage>
</organism>
<dbReference type="GO" id="GO:0016758">
    <property type="term" value="F:hexosyltransferase activity"/>
    <property type="evidence" value="ECO:0007669"/>
    <property type="project" value="UniProtKB-ARBA"/>
</dbReference>
<keyword evidence="7" id="KW-1185">Reference proteome</keyword>
<accession>A0A7W7QDG0</accession>
<dbReference type="RefSeq" id="WP_184815562.1">
    <property type="nucleotide sequence ID" value="NZ_JACHJQ010000010.1"/>
</dbReference>
<feature type="domain" description="Erythromycin biosynthesis protein CIII-like C-terminal" evidence="4">
    <location>
        <begin position="271"/>
        <end position="413"/>
    </location>
</feature>